<comment type="subcellular location">
    <subcellularLocation>
        <location evidence="1">Cell membrane</location>
        <topology evidence="1">Multi-pass membrane protein</topology>
    </subcellularLocation>
</comment>
<evidence type="ECO:0000256" key="2">
    <source>
        <dbReference type="ARBA" id="ARBA00022475"/>
    </source>
</evidence>
<dbReference type="InterPro" id="IPR000326">
    <property type="entry name" value="PAP2/HPO"/>
</dbReference>
<keyword evidence="2" id="KW-1003">Cell membrane</keyword>
<keyword evidence="4" id="KW-0378">Hydrolase</keyword>
<keyword evidence="10" id="KW-1185">Reference proteome</keyword>
<protein>
    <submittedName>
        <fullName evidence="9">Phospholipid phosphatase</fullName>
    </submittedName>
</protein>
<sequence>MSLLQNIDNSILEFIKNNMHSSIMDKIMIICTYLGNGGAIWIAIAALLTISKKYRKVGFLTLGALALSAILGEGILKHLIQRTRPCIDIPAIDMLIAKPLSYSFPSGHAASAFAAVTVLSKYFKKYRIVLLGLALSIAFSRLYLYVHYPSDVIAGIILGLMCGKASMTLLQFITGKIDDSEPIAF</sequence>
<keyword evidence="5 7" id="KW-1133">Transmembrane helix</keyword>
<dbReference type="EMBL" id="CP004121">
    <property type="protein sequence ID" value="AGF55688.1"/>
    <property type="molecule type" value="Genomic_DNA"/>
</dbReference>
<dbReference type="PATRIC" id="fig|931276.5.peg.1907"/>
<feature type="transmembrane region" description="Helical" evidence="7">
    <location>
        <begin position="27"/>
        <end position="50"/>
    </location>
</feature>
<gene>
    <name evidence="9" type="ORF">Cspa_c19180</name>
</gene>
<dbReference type="InterPro" id="IPR036938">
    <property type="entry name" value="PAP2/HPO_sf"/>
</dbReference>
<dbReference type="Proteomes" id="UP000011728">
    <property type="component" value="Chromosome"/>
</dbReference>
<dbReference type="OrthoDB" id="9789113at2"/>
<dbReference type="eggNOG" id="COG0671">
    <property type="taxonomic scope" value="Bacteria"/>
</dbReference>
<dbReference type="SUPFAM" id="SSF48317">
    <property type="entry name" value="Acid phosphatase/Vanadium-dependent haloperoxidase"/>
    <property type="match status" value="1"/>
</dbReference>
<feature type="transmembrane region" description="Helical" evidence="7">
    <location>
        <begin position="126"/>
        <end position="146"/>
    </location>
</feature>
<organism evidence="9 10">
    <name type="scientific">Clostridium saccharoperbutylacetonicum N1-4(HMT)</name>
    <dbReference type="NCBI Taxonomy" id="931276"/>
    <lineage>
        <taxon>Bacteria</taxon>
        <taxon>Bacillati</taxon>
        <taxon>Bacillota</taxon>
        <taxon>Clostridia</taxon>
        <taxon>Eubacteriales</taxon>
        <taxon>Clostridiaceae</taxon>
        <taxon>Clostridium</taxon>
    </lineage>
</organism>
<dbReference type="RefSeq" id="WP_015392009.1">
    <property type="nucleotide sequence ID" value="NC_020291.1"/>
</dbReference>
<evidence type="ECO:0000259" key="8">
    <source>
        <dbReference type="SMART" id="SM00014"/>
    </source>
</evidence>
<dbReference type="AlphaFoldDB" id="M1MH84"/>
<reference evidence="9 10" key="1">
    <citation type="submission" date="2013-02" db="EMBL/GenBank/DDBJ databases">
        <title>Genome sequence of Clostridium saccharoperbutylacetonicum N1-4(HMT).</title>
        <authorList>
            <person name="Poehlein A."/>
            <person name="Daniel R."/>
        </authorList>
    </citation>
    <scope>NUCLEOTIDE SEQUENCE [LARGE SCALE GENOMIC DNA]</scope>
    <source>
        <strain evidence="10">N1-4(HMT)</strain>
    </source>
</reference>
<dbReference type="PANTHER" id="PTHR14969">
    <property type="entry name" value="SPHINGOSINE-1-PHOSPHATE PHOSPHOHYDROLASE"/>
    <property type="match status" value="1"/>
</dbReference>
<evidence type="ECO:0000256" key="3">
    <source>
        <dbReference type="ARBA" id="ARBA00022692"/>
    </source>
</evidence>
<dbReference type="PANTHER" id="PTHR14969:SF62">
    <property type="entry name" value="DECAPRENYLPHOSPHORYL-5-PHOSPHORIBOSE PHOSPHATASE RV3807C-RELATED"/>
    <property type="match status" value="1"/>
</dbReference>
<evidence type="ECO:0000313" key="10">
    <source>
        <dbReference type="Proteomes" id="UP000011728"/>
    </source>
</evidence>
<keyword evidence="3 7" id="KW-0812">Transmembrane</keyword>
<dbReference type="HOGENOM" id="CLU_072573_10_3_9"/>
<accession>M1MH84</accession>
<evidence type="ECO:0000256" key="5">
    <source>
        <dbReference type="ARBA" id="ARBA00022989"/>
    </source>
</evidence>
<name>M1MH84_9CLOT</name>
<feature type="transmembrane region" description="Helical" evidence="7">
    <location>
        <begin position="152"/>
        <end position="173"/>
    </location>
</feature>
<dbReference type="GO" id="GO:0005886">
    <property type="term" value="C:plasma membrane"/>
    <property type="evidence" value="ECO:0007669"/>
    <property type="project" value="UniProtKB-SubCell"/>
</dbReference>
<evidence type="ECO:0000256" key="1">
    <source>
        <dbReference type="ARBA" id="ARBA00004651"/>
    </source>
</evidence>
<dbReference type="Pfam" id="PF01569">
    <property type="entry name" value="PAP2"/>
    <property type="match status" value="1"/>
</dbReference>
<dbReference type="GO" id="GO:0016787">
    <property type="term" value="F:hydrolase activity"/>
    <property type="evidence" value="ECO:0007669"/>
    <property type="project" value="UniProtKB-KW"/>
</dbReference>
<evidence type="ECO:0000313" key="9">
    <source>
        <dbReference type="EMBL" id="AGF55688.1"/>
    </source>
</evidence>
<evidence type="ECO:0000256" key="4">
    <source>
        <dbReference type="ARBA" id="ARBA00022801"/>
    </source>
</evidence>
<feature type="transmembrane region" description="Helical" evidence="7">
    <location>
        <begin position="57"/>
        <end position="80"/>
    </location>
</feature>
<evidence type="ECO:0000256" key="6">
    <source>
        <dbReference type="ARBA" id="ARBA00023136"/>
    </source>
</evidence>
<proteinExistence type="predicted"/>
<evidence type="ECO:0000256" key="7">
    <source>
        <dbReference type="SAM" id="Phobius"/>
    </source>
</evidence>
<dbReference type="KEGG" id="csr:Cspa_c19180"/>
<dbReference type="Gene3D" id="1.20.144.10">
    <property type="entry name" value="Phosphatidic acid phosphatase type 2/haloperoxidase"/>
    <property type="match status" value="1"/>
</dbReference>
<keyword evidence="6 7" id="KW-0472">Membrane</keyword>
<feature type="domain" description="Phosphatidic acid phosphatase type 2/haloperoxidase" evidence="8">
    <location>
        <begin position="57"/>
        <end position="167"/>
    </location>
</feature>
<dbReference type="SMART" id="SM00014">
    <property type="entry name" value="acidPPc"/>
    <property type="match status" value="1"/>
</dbReference>